<protein>
    <recommendedName>
        <fullName evidence="7">AB hydrolase-1 domain-containing protein</fullName>
    </recommendedName>
</protein>
<evidence type="ECO:0000256" key="3">
    <source>
        <dbReference type="ARBA" id="ARBA00022801"/>
    </source>
</evidence>
<dbReference type="PANTHER" id="PTHR11005">
    <property type="entry name" value="LYSOSOMAL ACID LIPASE-RELATED"/>
    <property type="match status" value="1"/>
</dbReference>
<dbReference type="GO" id="GO:0016787">
    <property type="term" value="F:hydrolase activity"/>
    <property type="evidence" value="ECO:0007669"/>
    <property type="project" value="UniProtKB-KW"/>
</dbReference>
<evidence type="ECO:0000313" key="9">
    <source>
        <dbReference type="Proteomes" id="UP001431783"/>
    </source>
</evidence>
<evidence type="ECO:0000256" key="5">
    <source>
        <dbReference type="ARBA" id="ARBA00023098"/>
    </source>
</evidence>
<dbReference type="InterPro" id="IPR000073">
    <property type="entry name" value="AB_hydrolase_1"/>
</dbReference>
<keyword evidence="3" id="KW-0378">Hydrolase</keyword>
<keyword evidence="9" id="KW-1185">Reference proteome</keyword>
<dbReference type="GO" id="GO:0016042">
    <property type="term" value="P:lipid catabolic process"/>
    <property type="evidence" value="ECO:0007669"/>
    <property type="project" value="UniProtKB-KW"/>
</dbReference>
<keyword evidence="6" id="KW-0325">Glycoprotein</keyword>
<dbReference type="EMBL" id="JARQZJ010000061">
    <property type="protein sequence ID" value="KAK9879008.1"/>
    <property type="molecule type" value="Genomic_DNA"/>
</dbReference>
<dbReference type="FunFam" id="3.40.50.1820:FF:000057">
    <property type="entry name" value="Lipase"/>
    <property type="match status" value="1"/>
</dbReference>
<dbReference type="InterPro" id="IPR029058">
    <property type="entry name" value="AB_hydrolase_fold"/>
</dbReference>
<evidence type="ECO:0000313" key="8">
    <source>
        <dbReference type="EMBL" id="KAK9879008.1"/>
    </source>
</evidence>
<reference evidence="8 9" key="1">
    <citation type="submission" date="2023-03" db="EMBL/GenBank/DDBJ databases">
        <title>Genome insight into feeding habits of ladybird beetles.</title>
        <authorList>
            <person name="Li H.-S."/>
            <person name="Huang Y.-H."/>
            <person name="Pang H."/>
        </authorList>
    </citation>
    <scope>NUCLEOTIDE SEQUENCE [LARGE SCALE GENOMIC DNA]</scope>
    <source>
        <strain evidence="8">SYSU_2023b</strain>
        <tissue evidence="8">Whole body</tissue>
    </source>
</reference>
<keyword evidence="5" id="KW-0443">Lipid metabolism</keyword>
<organism evidence="8 9">
    <name type="scientific">Henosepilachna vigintioctopunctata</name>
    <dbReference type="NCBI Taxonomy" id="420089"/>
    <lineage>
        <taxon>Eukaryota</taxon>
        <taxon>Metazoa</taxon>
        <taxon>Ecdysozoa</taxon>
        <taxon>Arthropoda</taxon>
        <taxon>Hexapoda</taxon>
        <taxon>Insecta</taxon>
        <taxon>Pterygota</taxon>
        <taxon>Neoptera</taxon>
        <taxon>Endopterygota</taxon>
        <taxon>Coleoptera</taxon>
        <taxon>Polyphaga</taxon>
        <taxon>Cucujiformia</taxon>
        <taxon>Coccinelloidea</taxon>
        <taxon>Coccinellidae</taxon>
        <taxon>Epilachninae</taxon>
        <taxon>Epilachnini</taxon>
        <taxon>Henosepilachna</taxon>
    </lineage>
</organism>
<evidence type="ECO:0000256" key="1">
    <source>
        <dbReference type="ARBA" id="ARBA00010701"/>
    </source>
</evidence>
<accession>A0AAW1U8Q8</accession>
<keyword evidence="2" id="KW-0732">Signal</keyword>
<evidence type="ECO:0000259" key="7">
    <source>
        <dbReference type="Pfam" id="PF00561"/>
    </source>
</evidence>
<comment type="similarity">
    <text evidence="1">Belongs to the AB hydrolase superfamily. Lipase family.</text>
</comment>
<dbReference type="AlphaFoldDB" id="A0AAW1U8Q8"/>
<evidence type="ECO:0000256" key="4">
    <source>
        <dbReference type="ARBA" id="ARBA00022963"/>
    </source>
</evidence>
<name>A0AAW1U8Q8_9CUCU</name>
<dbReference type="Gene3D" id="3.40.50.1820">
    <property type="entry name" value="alpha/beta hydrolase"/>
    <property type="match status" value="1"/>
</dbReference>
<comment type="caution">
    <text evidence="8">The sequence shown here is derived from an EMBL/GenBank/DDBJ whole genome shotgun (WGS) entry which is preliminary data.</text>
</comment>
<evidence type="ECO:0000256" key="2">
    <source>
        <dbReference type="ARBA" id="ARBA00022729"/>
    </source>
</evidence>
<feature type="domain" description="AB hydrolase-1" evidence="7">
    <location>
        <begin position="16"/>
        <end position="277"/>
    </location>
</feature>
<dbReference type="Pfam" id="PF00561">
    <property type="entry name" value="Abhydrolase_1"/>
    <property type="match status" value="1"/>
</dbReference>
<evidence type="ECO:0000256" key="6">
    <source>
        <dbReference type="ARBA" id="ARBA00023180"/>
    </source>
</evidence>
<keyword evidence="4" id="KW-0442">Lipid degradation</keyword>
<gene>
    <name evidence="8" type="ORF">WA026_003822</name>
</gene>
<dbReference type="SUPFAM" id="SSF53474">
    <property type="entry name" value="alpha/beta-Hydrolases"/>
    <property type="match status" value="1"/>
</dbReference>
<dbReference type="Proteomes" id="UP001431783">
    <property type="component" value="Unassembled WGS sequence"/>
</dbReference>
<proteinExistence type="inferred from homology"/>
<sequence>MGPGITMNSMSYIDRGNKSLAFFLANAGYDIWLVNWRGTRFSRGHVTLSPDNRKFWKIGFHDMAVHDLKTITNLVHAETGRKAIYIGFSMGSTVGFIYNIREQKSAEKTLKTIIHLAPIARFDHSTSLLKYLSPLWPLVRPLIMIIWNGEVFPYNKHSTFFCRPFPFQIKLCESFLKPFFGRNLQHTDPLTYPITNIQNRDSIATGTIDHYAQIIQSNRFAEYNYGVIENLKKYHQAKPPLYEFRELTLPQIMFVGEQDIMATIEDTRKIYDLIPKKSKCGYYTLKNFDHSDFVISKNAVEVYYHKLLSAIQDTDSGRCRNN</sequence>